<keyword evidence="2" id="KW-1185">Reference proteome</keyword>
<gene>
    <name evidence="1" type="ORF">ACFFTR_14420</name>
</gene>
<reference evidence="1 2" key="1">
    <citation type="submission" date="2024-09" db="EMBL/GenBank/DDBJ databases">
        <authorList>
            <person name="Sun Q."/>
            <person name="Mori K."/>
        </authorList>
    </citation>
    <scope>NUCLEOTIDE SEQUENCE [LARGE SCALE GENOMIC DNA]</scope>
    <source>
        <strain evidence="1 2">JCM 3307</strain>
    </source>
</reference>
<proteinExistence type="predicted"/>
<evidence type="ECO:0000313" key="1">
    <source>
        <dbReference type="EMBL" id="MFB9444271.1"/>
    </source>
</evidence>
<protein>
    <submittedName>
        <fullName evidence="1">Uncharacterized protein</fullName>
    </submittedName>
</protein>
<evidence type="ECO:0000313" key="2">
    <source>
        <dbReference type="Proteomes" id="UP001589608"/>
    </source>
</evidence>
<sequence length="98" mass="11052">MARATVAASGERRDADGIRVPAGEVHAWLAGQNQTVCGVPLFRARLLVFPHVPWEYRDTDTLNPGDDVRHVCPRCLAALRGRPRRGRRRTWTRTSPRP</sequence>
<dbReference type="Proteomes" id="UP001589608">
    <property type="component" value="Unassembled WGS sequence"/>
</dbReference>
<comment type="caution">
    <text evidence="1">The sequence shown here is derived from an EMBL/GenBank/DDBJ whole genome shotgun (WGS) entry which is preliminary data.</text>
</comment>
<dbReference type="EMBL" id="JBHMCA010000025">
    <property type="protein sequence ID" value="MFB9444271.1"/>
    <property type="molecule type" value="Genomic_DNA"/>
</dbReference>
<organism evidence="1 2">
    <name type="scientific">Dactylosporangium vinaceum</name>
    <dbReference type="NCBI Taxonomy" id="53362"/>
    <lineage>
        <taxon>Bacteria</taxon>
        <taxon>Bacillati</taxon>
        <taxon>Actinomycetota</taxon>
        <taxon>Actinomycetes</taxon>
        <taxon>Micromonosporales</taxon>
        <taxon>Micromonosporaceae</taxon>
        <taxon>Dactylosporangium</taxon>
    </lineage>
</organism>
<name>A0ABV5M5Z3_9ACTN</name>
<dbReference type="RefSeq" id="WP_223105084.1">
    <property type="nucleotide sequence ID" value="NZ_CP061913.1"/>
</dbReference>
<accession>A0ABV5M5Z3</accession>